<evidence type="ECO:0000313" key="4">
    <source>
        <dbReference type="EMBL" id="KAK3323334.1"/>
    </source>
</evidence>
<organism evidence="4 5">
    <name type="scientific">Cercophora scortea</name>
    <dbReference type="NCBI Taxonomy" id="314031"/>
    <lineage>
        <taxon>Eukaryota</taxon>
        <taxon>Fungi</taxon>
        <taxon>Dikarya</taxon>
        <taxon>Ascomycota</taxon>
        <taxon>Pezizomycotina</taxon>
        <taxon>Sordariomycetes</taxon>
        <taxon>Sordariomycetidae</taxon>
        <taxon>Sordariales</taxon>
        <taxon>Lasiosphaeriaceae</taxon>
        <taxon>Cercophora</taxon>
    </lineage>
</organism>
<dbReference type="PANTHER" id="PTHR37049">
    <property type="entry name" value="PEPTIDASE S41 FAMILY PROTEIN"/>
    <property type="match status" value="1"/>
</dbReference>
<feature type="domain" description="CPAF-like PDZ" evidence="3">
    <location>
        <begin position="173"/>
        <end position="292"/>
    </location>
</feature>
<reference evidence="4" key="1">
    <citation type="journal article" date="2023" name="Mol. Phylogenet. Evol.">
        <title>Genome-scale phylogeny and comparative genomics of the fungal order Sordariales.</title>
        <authorList>
            <person name="Hensen N."/>
            <person name="Bonometti L."/>
            <person name="Westerberg I."/>
            <person name="Brannstrom I.O."/>
            <person name="Guillou S."/>
            <person name="Cros-Aarteil S."/>
            <person name="Calhoun S."/>
            <person name="Haridas S."/>
            <person name="Kuo A."/>
            <person name="Mondo S."/>
            <person name="Pangilinan J."/>
            <person name="Riley R."/>
            <person name="LaButti K."/>
            <person name="Andreopoulos B."/>
            <person name="Lipzen A."/>
            <person name="Chen C."/>
            <person name="Yan M."/>
            <person name="Daum C."/>
            <person name="Ng V."/>
            <person name="Clum A."/>
            <person name="Steindorff A."/>
            <person name="Ohm R.A."/>
            <person name="Martin F."/>
            <person name="Silar P."/>
            <person name="Natvig D.O."/>
            <person name="Lalanne C."/>
            <person name="Gautier V."/>
            <person name="Ament-Velasquez S.L."/>
            <person name="Kruys A."/>
            <person name="Hutchinson M.I."/>
            <person name="Powell A.J."/>
            <person name="Barry K."/>
            <person name="Miller A.N."/>
            <person name="Grigoriev I.V."/>
            <person name="Debuchy R."/>
            <person name="Gladieux P."/>
            <person name="Hiltunen Thoren M."/>
            <person name="Johannesson H."/>
        </authorList>
    </citation>
    <scope>NUCLEOTIDE SEQUENCE</scope>
    <source>
        <strain evidence="4">SMH4131-1</strain>
    </source>
</reference>
<dbReference type="InterPro" id="IPR005151">
    <property type="entry name" value="Tail-specific_protease"/>
</dbReference>
<dbReference type="Gene3D" id="3.90.226.10">
    <property type="entry name" value="2-enoyl-CoA Hydratase, Chain A, domain 1"/>
    <property type="match status" value="1"/>
</dbReference>
<evidence type="ECO:0000259" key="2">
    <source>
        <dbReference type="Pfam" id="PF03572"/>
    </source>
</evidence>
<dbReference type="Pfam" id="PF23658">
    <property type="entry name" value="PDZ_CPAF_rel"/>
    <property type="match status" value="1"/>
</dbReference>
<protein>
    <submittedName>
        <fullName evidence="4">Peptidase S41 family protein</fullName>
    </submittedName>
</protein>
<feature type="domain" description="Tail specific protease" evidence="2">
    <location>
        <begin position="375"/>
        <end position="616"/>
    </location>
</feature>
<dbReference type="InterPro" id="IPR052766">
    <property type="entry name" value="S41A_metabolite_peptidase"/>
</dbReference>
<accession>A0AAE0IDW4</accession>
<dbReference type="SUPFAM" id="SSF52096">
    <property type="entry name" value="ClpP/crotonase"/>
    <property type="match status" value="1"/>
</dbReference>
<dbReference type="GO" id="GO:0008236">
    <property type="term" value="F:serine-type peptidase activity"/>
    <property type="evidence" value="ECO:0007669"/>
    <property type="project" value="InterPro"/>
</dbReference>
<gene>
    <name evidence="4" type="ORF">B0T19DRAFT_201616</name>
</gene>
<dbReference type="InterPro" id="IPR056186">
    <property type="entry name" value="PDZ_CPAF-rel"/>
</dbReference>
<dbReference type="AlphaFoldDB" id="A0AAE0IDW4"/>
<name>A0AAE0IDW4_9PEZI</name>
<sequence>MGPSRYRLAAAAALVFGGIFGINGVAAAPAPQVTDTAAAPNPSACAMVQSLTASLLAASPAATPTVPATVAIDCLHTVPNKVGEAQKLITSLKAFVSWQSSLAFLKDPPAAYMLPDVDILGGLDNISAMAAAKGFISEVEFQLSIVKLISSAHDGHFSFRPDVFKAFGFRNKLAADIVSVSVDGVQVPKLYHYADLIANSTSGNGTTAAGAMPPAIVSINGEPAADVIERRNLIFSVYQDPDSQWNAAMQSYALPSGTSFVAASLDFQGPTLNITYDNGETKTADNFAIIRPGVDFTGVNTGEDFYNKFCNPDSAAASAAAATATQTPTATPSTAAAPPEPTIAGYPFPVVRDSGANATSGYFLNGTGYDDVAVLAVSGFAPAGDFDSLSYLRDFQDTVSNFLAESKAQNKKRLVIDLTANGGGFVVAGFELFAQIFPDAPKFQADNLRETDSLKSISQITGKFLDEVLSFQAPAETPSTTDTSTSNSTTGTAAADAARFSALSALQSSSIVSNLVPGGVFSPSGASLDTVDAILSPVTLNGDVFTAYQQTPLNMTSQGFNLTGTGSESNPPPAVFLPENVVILTDGTCGSTCTIFSYLMILQLNIKTTVIGGRPQTGPMQSVAGVEGAQVFYFEEMMAAASAVMTLDPSSNVTGSDLALMGEGYALSRAANPLRPGAVNGKNAFSRMDATTPLQFLYQPANCRIFYTREMIYGPTEVWKRTVDATWTDPGKFCVEGSRVAMNMSAVGTDGGFFGNASATVSGDAKGVGGLTSGAAGRVVGGVVGAALVAVVVGGVLLA</sequence>
<dbReference type="Pfam" id="PF03572">
    <property type="entry name" value="Peptidase_S41"/>
    <property type="match status" value="1"/>
</dbReference>
<keyword evidence="1" id="KW-0472">Membrane</keyword>
<dbReference type="PANTHER" id="PTHR37049:SF4">
    <property type="entry name" value="RHODANESE DOMAIN-CONTAINING PROTEIN"/>
    <property type="match status" value="1"/>
</dbReference>
<reference evidence="4" key="2">
    <citation type="submission" date="2023-06" db="EMBL/GenBank/DDBJ databases">
        <authorList>
            <consortium name="Lawrence Berkeley National Laboratory"/>
            <person name="Haridas S."/>
            <person name="Hensen N."/>
            <person name="Bonometti L."/>
            <person name="Westerberg I."/>
            <person name="Brannstrom I.O."/>
            <person name="Guillou S."/>
            <person name="Cros-Aarteil S."/>
            <person name="Calhoun S."/>
            <person name="Kuo A."/>
            <person name="Mondo S."/>
            <person name="Pangilinan J."/>
            <person name="Riley R."/>
            <person name="Labutti K."/>
            <person name="Andreopoulos B."/>
            <person name="Lipzen A."/>
            <person name="Chen C."/>
            <person name="Yanf M."/>
            <person name="Daum C."/>
            <person name="Ng V."/>
            <person name="Clum A."/>
            <person name="Steindorff A."/>
            <person name="Ohm R."/>
            <person name="Martin F."/>
            <person name="Silar P."/>
            <person name="Natvig D."/>
            <person name="Lalanne C."/>
            <person name="Gautier V."/>
            <person name="Ament-Velasquez S.L."/>
            <person name="Kruys A."/>
            <person name="Hutchinson M.I."/>
            <person name="Powell A.J."/>
            <person name="Barry K."/>
            <person name="Miller A.N."/>
            <person name="Grigoriev I.V."/>
            <person name="Debuchy R."/>
            <person name="Gladieux P."/>
            <person name="Thoren M.H."/>
            <person name="Johannesson H."/>
        </authorList>
    </citation>
    <scope>NUCLEOTIDE SEQUENCE</scope>
    <source>
        <strain evidence="4">SMH4131-1</strain>
    </source>
</reference>
<dbReference type="Proteomes" id="UP001286456">
    <property type="component" value="Unassembled WGS sequence"/>
</dbReference>
<evidence type="ECO:0000313" key="5">
    <source>
        <dbReference type="Proteomes" id="UP001286456"/>
    </source>
</evidence>
<dbReference type="InterPro" id="IPR029045">
    <property type="entry name" value="ClpP/crotonase-like_dom_sf"/>
</dbReference>
<dbReference type="GO" id="GO:0006508">
    <property type="term" value="P:proteolysis"/>
    <property type="evidence" value="ECO:0007669"/>
    <property type="project" value="InterPro"/>
</dbReference>
<dbReference type="EMBL" id="JAUEPO010000004">
    <property type="protein sequence ID" value="KAK3323334.1"/>
    <property type="molecule type" value="Genomic_DNA"/>
</dbReference>
<proteinExistence type="predicted"/>
<keyword evidence="1" id="KW-1133">Transmembrane helix</keyword>
<keyword evidence="1" id="KW-0812">Transmembrane</keyword>
<feature type="transmembrane region" description="Helical" evidence="1">
    <location>
        <begin position="779"/>
        <end position="798"/>
    </location>
</feature>
<comment type="caution">
    <text evidence="4">The sequence shown here is derived from an EMBL/GenBank/DDBJ whole genome shotgun (WGS) entry which is preliminary data.</text>
</comment>
<evidence type="ECO:0000259" key="3">
    <source>
        <dbReference type="Pfam" id="PF23658"/>
    </source>
</evidence>
<evidence type="ECO:0000256" key="1">
    <source>
        <dbReference type="SAM" id="Phobius"/>
    </source>
</evidence>
<keyword evidence="5" id="KW-1185">Reference proteome</keyword>